<dbReference type="InterPro" id="IPR001633">
    <property type="entry name" value="EAL_dom"/>
</dbReference>
<dbReference type="RefSeq" id="WP_158954726.1">
    <property type="nucleotide sequence ID" value="NZ_CP046915.1"/>
</dbReference>
<feature type="transmembrane region" description="Helical" evidence="1">
    <location>
        <begin position="53"/>
        <end position="75"/>
    </location>
</feature>
<dbReference type="EMBL" id="CP046915">
    <property type="protein sequence ID" value="QGZ64870.1"/>
    <property type="molecule type" value="Genomic_DNA"/>
</dbReference>
<dbReference type="Proteomes" id="UP000433577">
    <property type="component" value="Chromosome 3"/>
</dbReference>
<evidence type="ECO:0000313" key="5">
    <source>
        <dbReference type="Proteomes" id="UP000433577"/>
    </source>
</evidence>
<feature type="transmembrane region" description="Helical" evidence="1">
    <location>
        <begin position="160"/>
        <end position="181"/>
    </location>
</feature>
<keyword evidence="1" id="KW-1133">Transmembrane helix</keyword>
<evidence type="ECO:0000256" key="1">
    <source>
        <dbReference type="SAM" id="Phobius"/>
    </source>
</evidence>
<dbReference type="PROSITE" id="PS50887">
    <property type="entry name" value="GGDEF"/>
    <property type="match status" value="1"/>
</dbReference>
<dbReference type="InterPro" id="IPR050706">
    <property type="entry name" value="Cyclic-di-GMP_PDE-like"/>
</dbReference>
<dbReference type="InterPro" id="IPR035919">
    <property type="entry name" value="EAL_sf"/>
</dbReference>
<keyword evidence="1" id="KW-0472">Membrane</keyword>
<dbReference type="SUPFAM" id="SSF141868">
    <property type="entry name" value="EAL domain-like"/>
    <property type="match status" value="1"/>
</dbReference>
<evidence type="ECO:0000313" key="4">
    <source>
        <dbReference type="EMBL" id="QGZ64870.1"/>
    </source>
</evidence>
<feature type="transmembrane region" description="Helical" evidence="1">
    <location>
        <begin position="134"/>
        <end position="154"/>
    </location>
</feature>
<dbReference type="PROSITE" id="PS50883">
    <property type="entry name" value="EAL"/>
    <property type="match status" value="1"/>
</dbReference>
<dbReference type="SMART" id="SM00052">
    <property type="entry name" value="EAL"/>
    <property type="match status" value="1"/>
</dbReference>
<dbReference type="KEGG" id="pacs:FAZ98_23970"/>
<dbReference type="Gene3D" id="3.20.20.450">
    <property type="entry name" value="EAL domain"/>
    <property type="match status" value="1"/>
</dbReference>
<evidence type="ECO:0000259" key="3">
    <source>
        <dbReference type="PROSITE" id="PS50887"/>
    </source>
</evidence>
<dbReference type="Gene3D" id="3.30.70.270">
    <property type="match status" value="1"/>
</dbReference>
<protein>
    <submittedName>
        <fullName evidence="4">EAL domain-containing protein</fullName>
    </submittedName>
</protein>
<dbReference type="InterPro" id="IPR000160">
    <property type="entry name" value="GGDEF_dom"/>
</dbReference>
<dbReference type="InterPro" id="IPR029787">
    <property type="entry name" value="Nucleotide_cyclase"/>
</dbReference>
<sequence length="793" mass="85935">MRPTVFPFAIAKGDRKRFHDRSLDHQRPLSFGTMMLSIGAYVLFAVARATLVAAPFPLAVSVTALVSLALLVMAIPRTHTTAQFGLVGVCYVVIMQMAANELVAGTLNPLAWMLPAVVAIMVCAAPLWLTPAHFITGSICYYAATLPFFFGLHGQPESQAIFLVWVAISFMTACVFHFGFYRFRYRHFQLEQQLTSRADTDPLTGVKNRRAFLDAATARVEASQRAKHGLMLLLIDVDLFKSINEQFGYGAGDKALQNVANAIVETAPVPALSARMGGEEFVVLVDENALTSPAEFAEAMRAAIARVPRPDGYVSASIGAARLTPEDTIASLLERADEALFRARQAGRNQVAFERGRTLVPVRNTASSGAASTLASFAPLAAPPHDASREAATPTRWRNATLVSHFQPLWSLPRETLVGVEALLRGEDDAGNLVAPATLFAGLTLAELGELDVLSHACHLRNASGRLPAGARLFLNILPSTFVRAGYENELARMADEAGLDPRNIVLELLESDDASPDALSLAANRYRDCGFLIAVDDFGARYSNLDRLLRIQPDLVKLDGELIRARNRRSGRPLLRDLVMLLHQADIAVVVEGVETTEELVLTVESKVDIVQGFLLGRPTASLSPPALAPARIDHAFDVVAESRSVRMCRFDMMMQPLLDTLAQAAAHVRAGMPFAGALEELRAGALCVRVFALGPLGRPALYEAHGAANACVNDGRSVSTGTLDGRWDHRAFFWKAARKQGRAIYSGPMLSPLTHCLCIIASIAIEMHGEQILLAAELDWASPELPWPEAA</sequence>
<reference evidence="4 5" key="1">
    <citation type="submission" date="2019-12" db="EMBL/GenBank/DDBJ databases">
        <title>Paraburkholderia acidiphila 7Q-K02 sp. nov and Paraburkholderia acidisoli DHF22 sp. nov., two strains isolated from forest soil.</title>
        <authorList>
            <person name="Gao Z."/>
            <person name="Qiu L."/>
        </authorList>
    </citation>
    <scope>NUCLEOTIDE SEQUENCE [LARGE SCALE GENOMIC DNA]</scope>
    <source>
        <strain evidence="4 5">DHF22</strain>
    </source>
</reference>
<feature type="transmembrane region" description="Helical" evidence="1">
    <location>
        <begin position="29"/>
        <end position="47"/>
    </location>
</feature>
<dbReference type="SMART" id="SM00267">
    <property type="entry name" value="GGDEF"/>
    <property type="match status" value="1"/>
</dbReference>
<organism evidence="4 5">
    <name type="scientific">Paraburkholderia acidisoli</name>
    <dbReference type="NCBI Taxonomy" id="2571748"/>
    <lineage>
        <taxon>Bacteria</taxon>
        <taxon>Pseudomonadati</taxon>
        <taxon>Pseudomonadota</taxon>
        <taxon>Betaproteobacteria</taxon>
        <taxon>Burkholderiales</taxon>
        <taxon>Burkholderiaceae</taxon>
        <taxon>Paraburkholderia</taxon>
    </lineage>
</organism>
<feature type="transmembrane region" description="Helical" evidence="1">
    <location>
        <begin position="82"/>
        <end position="99"/>
    </location>
</feature>
<dbReference type="PANTHER" id="PTHR33121:SF70">
    <property type="entry name" value="SIGNALING PROTEIN YKOW"/>
    <property type="match status" value="1"/>
</dbReference>
<keyword evidence="1" id="KW-0812">Transmembrane</keyword>
<feature type="domain" description="GGDEF" evidence="3">
    <location>
        <begin position="228"/>
        <end position="356"/>
    </location>
</feature>
<dbReference type="OrthoDB" id="9813903at2"/>
<dbReference type="NCBIfam" id="TIGR00254">
    <property type="entry name" value="GGDEF"/>
    <property type="match status" value="1"/>
</dbReference>
<dbReference type="SUPFAM" id="SSF55073">
    <property type="entry name" value="Nucleotide cyclase"/>
    <property type="match status" value="1"/>
</dbReference>
<dbReference type="Pfam" id="PF00990">
    <property type="entry name" value="GGDEF"/>
    <property type="match status" value="1"/>
</dbReference>
<feature type="domain" description="EAL" evidence="2">
    <location>
        <begin position="384"/>
        <end position="634"/>
    </location>
</feature>
<gene>
    <name evidence="4" type="ORF">FAZ98_23970</name>
</gene>
<dbReference type="CDD" id="cd01948">
    <property type="entry name" value="EAL"/>
    <property type="match status" value="1"/>
</dbReference>
<dbReference type="AlphaFoldDB" id="A0A7Z2GNL4"/>
<feature type="transmembrane region" description="Helical" evidence="1">
    <location>
        <begin position="111"/>
        <end position="129"/>
    </location>
</feature>
<dbReference type="CDD" id="cd01949">
    <property type="entry name" value="GGDEF"/>
    <property type="match status" value="1"/>
</dbReference>
<dbReference type="InterPro" id="IPR043128">
    <property type="entry name" value="Rev_trsase/Diguanyl_cyclase"/>
</dbReference>
<dbReference type="PANTHER" id="PTHR33121">
    <property type="entry name" value="CYCLIC DI-GMP PHOSPHODIESTERASE PDEF"/>
    <property type="match status" value="1"/>
</dbReference>
<dbReference type="GO" id="GO:0071111">
    <property type="term" value="F:cyclic-guanylate-specific phosphodiesterase activity"/>
    <property type="evidence" value="ECO:0007669"/>
    <property type="project" value="InterPro"/>
</dbReference>
<evidence type="ECO:0000259" key="2">
    <source>
        <dbReference type="PROSITE" id="PS50883"/>
    </source>
</evidence>
<name>A0A7Z2GNL4_9BURK</name>
<dbReference type="Pfam" id="PF00563">
    <property type="entry name" value="EAL"/>
    <property type="match status" value="1"/>
</dbReference>
<proteinExistence type="predicted"/>
<keyword evidence="5" id="KW-1185">Reference proteome</keyword>
<accession>A0A7Z2GNL4</accession>